<proteinExistence type="predicted"/>
<evidence type="ECO:0000256" key="1">
    <source>
        <dbReference type="SAM" id="Phobius"/>
    </source>
</evidence>
<dbReference type="STRING" id="1850254.LPB137_12095"/>
<feature type="transmembrane region" description="Helical" evidence="1">
    <location>
        <begin position="52"/>
        <end position="70"/>
    </location>
</feature>
<keyword evidence="3" id="KW-1185">Reference proteome</keyword>
<name>A0A1P8KPR1_9BACT</name>
<accession>A0A1P8KPR1</accession>
<evidence type="ECO:0000313" key="3">
    <source>
        <dbReference type="Proteomes" id="UP000186074"/>
    </source>
</evidence>
<sequence>MEYTLILIIHLLSAIIFIGFIFADVIVFPAVKNKLGVEFHTKMIEAIVGRGLKIYPPIVILLMATGGYMFSKYVNSELGYFETSMQVLLWIKLAFVVLIVLGVIYTMYCKLTKTQPIAFMNYFHSYALVLGIAIVILAKVMFVV</sequence>
<organism evidence="2 3">
    <name type="scientific">Poseidonibacter parvus</name>
    <dbReference type="NCBI Taxonomy" id="1850254"/>
    <lineage>
        <taxon>Bacteria</taxon>
        <taxon>Pseudomonadati</taxon>
        <taxon>Campylobacterota</taxon>
        <taxon>Epsilonproteobacteria</taxon>
        <taxon>Campylobacterales</taxon>
        <taxon>Arcobacteraceae</taxon>
        <taxon>Poseidonibacter</taxon>
    </lineage>
</organism>
<dbReference type="RefSeq" id="WP_076088417.1">
    <property type="nucleotide sequence ID" value="NZ_CP019070.1"/>
</dbReference>
<evidence type="ECO:0008006" key="4">
    <source>
        <dbReference type="Google" id="ProtNLM"/>
    </source>
</evidence>
<gene>
    <name evidence="2" type="ORF">LPB137_12095</name>
</gene>
<dbReference type="AlphaFoldDB" id="A0A1P8KPR1"/>
<keyword evidence="1" id="KW-0812">Transmembrane</keyword>
<feature type="transmembrane region" description="Helical" evidence="1">
    <location>
        <begin position="90"/>
        <end position="111"/>
    </location>
</feature>
<protein>
    <recommendedName>
        <fullName evidence="4">Copper resistance protein CopD</fullName>
    </recommendedName>
</protein>
<feature type="transmembrane region" description="Helical" evidence="1">
    <location>
        <begin position="6"/>
        <end position="31"/>
    </location>
</feature>
<keyword evidence="1" id="KW-1133">Transmembrane helix</keyword>
<dbReference type="KEGG" id="alp:LPB137_12095"/>
<dbReference type="Proteomes" id="UP000186074">
    <property type="component" value="Chromosome"/>
</dbReference>
<keyword evidence="1" id="KW-0472">Membrane</keyword>
<evidence type="ECO:0000313" key="2">
    <source>
        <dbReference type="EMBL" id="APW66538.1"/>
    </source>
</evidence>
<dbReference type="PIRSF" id="PIRSF015875">
    <property type="entry name" value="UCP015875"/>
    <property type="match status" value="1"/>
</dbReference>
<dbReference type="OrthoDB" id="5955722at2"/>
<dbReference type="EMBL" id="CP019070">
    <property type="protein sequence ID" value="APW66538.1"/>
    <property type="molecule type" value="Genomic_DNA"/>
</dbReference>
<reference evidence="2 3" key="1">
    <citation type="submission" date="2017-01" db="EMBL/GenBank/DDBJ databases">
        <title>Genome sequencing of Arcobacter sp. LPB0137.</title>
        <authorList>
            <person name="Lee G.-W."/>
            <person name="Yi H."/>
        </authorList>
    </citation>
    <scope>NUCLEOTIDE SEQUENCE [LARGE SCALE GENOMIC DNA]</scope>
    <source>
        <strain evidence="2 3">LPB0137</strain>
    </source>
</reference>
<dbReference type="InterPro" id="IPR007418">
    <property type="entry name" value="DUF474"/>
</dbReference>
<feature type="transmembrane region" description="Helical" evidence="1">
    <location>
        <begin position="123"/>
        <end position="142"/>
    </location>
</feature>